<keyword evidence="3" id="KW-1185">Reference proteome</keyword>
<keyword evidence="2" id="KW-0969">Cilium</keyword>
<dbReference type="AlphaFoldDB" id="A0A4Q1C3Z6"/>
<dbReference type="Pfam" id="PF02108">
    <property type="entry name" value="FliH"/>
    <property type="match status" value="1"/>
</dbReference>
<keyword evidence="2" id="KW-0966">Cell projection</keyword>
<evidence type="ECO:0000259" key="1">
    <source>
        <dbReference type="Pfam" id="PF02108"/>
    </source>
</evidence>
<gene>
    <name evidence="2" type="ORF">ESB00_14750</name>
</gene>
<accession>A0A4Q1C3Z6</accession>
<dbReference type="InterPro" id="IPR018035">
    <property type="entry name" value="Flagellar_FliH/T3SS_HrpE"/>
</dbReference>
<keyword evidence="2" id="KW-0282">Flagellum</keyword>
<sequence length="192" mass="20686">MPFAKLIAFDRPLIGAVLPGAGRAFTEAEVAAKVEAAYHKGVDATRAAVDQKLVEMRVDMQELSEGVLGKLAGVEAATLAQLREALPALAVDLAHRLLAGFEPSAEIVEKLCHEALQQLFPEREGLELSLCPRDAALLEQVNPGWLNRYPGLKVKTDANLQPGDCLVRSRFGLTDARQQTKLAVLTHGLTGE</sequence>
<comment type="caution">
    <text evidence="2">The sequence shown here is derived from an EMBL/GenBank/DDBJ whole genome shotgun (WGS) entry which is preliminary data.</text>
</comment>
<dbReference type="Proteomes" id="UP000290218">
    <property type="component" value="Unassembled WGS sequence"/>
</dbReference>
<dbReference type="RefSeq" id="WP_129048559.1">
    <property type="nucleotide sequence ID" value="NZ_SDHX01000002.1"/>
</dbReference>
<proteinExistence type="predicted"/>
<protein>
    <submittedName>
        <fullName evidence="2">Flagellar biosynthesis protein</fullName>
    </submittedName>
</protein>
<evidence type="ECO:0000313" key="2">
    <source>
        <dbReference type="EMBL" id="RXK52969.1"/>
    </source>
</evidence>
<feature type="domain" description="Flagellar assembly protein FliH/Type III secretion system HrpE" evidence="1">
    <location>
        <begin position="77"/>
        <end position="182"/>
    </location>
</feature>
<dbReference type="EMBL" id="SDHX01000002">
    <property type="protein sequence ID" value="RXK52969.1"/>
    <property type="molecule type" value="Genomic_DNA"/>
</dbReference>
<organism evidence="2 3">
    <name type="scientific">Oleiharenicola lentus</name>
    <dbReference type="NCBI Taxonomy" id="2508720"/>
    <lineage>
        <taxon>Bacteria</taxon>
        <taxon>Pseudomonadati</taxon>
        <taxon>Verrucomicrobiota</taxon>
        <taxon>Opitutia</taxon>
        <taxon>Opitutales</taxon>
        <taxon>Opitutaceae</taxon>
        <taxon>Oleiharenicola</taxon>
    </lineage>
</organism>
<evidence type="ECO:0000313" key="3">
    <source>
        <dbReference type="Proteomes" id="UP000290218"/>
    </source>
</evidence>
<dbReference type="OrthoDB" id="192380at2"/>
<reference evidence="2 3" key="1">
    <citation type="submission" date="2019-01" db="EMBL/GenBank/DDBJ databases">
        <title>Lacunisphaera sp. strain TWA-58.</title>
        <authorList>
            <person name="Chen W.-M."/>
        </authorList>
    </citation>
    <scope>NUCLEOTIDE SEQUENCE [LARGE SCALE GENOMIC DNA]</scope>
    <source>
        <strain evidence="2 3">TWA-58</strain>
    </source>
</reference>
<name>A0A4Q1C3Z6_9BACT</name>